<dbReference type="EMBL" id="BAAAQW010000013">
    <property type="protein sequence ID" value="GAA2203075.1"/>
    <property type="molecule type" value="Genomic_DNA"/>
</dbReference>
<dbReference type="Pfam" id="PF00391">
    <property type="entry name" value="PEP-utilizers"/>
    <property type="match status" value="1"/>
</dbReference>
<dbReference type="Gene3D" id="3.30.1490.20">
    <property type="entry name" value="ATP-grasp fold, A domain"/>
    <property type="match status" value="1"/>
</dbReference>
<protein>
    <submittedName>
        <fullName evidence="3">Phosphoenolpyruvate synthase</fullName>
    </submittedName>
</protein>
<proteinExistence type="predicted"/>
<dbReference type="InterPro" id="IPR008279">
    <property type="entry name" value="PEP-util_enz_mobile_dom"/>
</dbReference>
<keyword evidence="4" id="KW-1185">Reference proteome</keyword>
<dbReference type="SUPFAM" id="SSF56059">
    <property type="entry name" value="Glutathione synthetase ATP-binding domain-like"/>
    <property type="match status" value="1"/>
</dbReference>
<name>A0ABN3C1L5_9MICC</name>
<reference evidence="3 4" key="1">
    <citation type="journal article" date="2019" name="Int. J. Syst. Evol. Microbiol.">
        <title>The Global Catalogue of Microorganisms (GCM) 10K type strain sequencing project: providing services to taxonomists for standard genome sequencing and annotation.</title>
        <authorList>
            <consortium name="The Broad Institute Genomics Platform"/>
            <consortium name="The Broad Institute Genome Sequencing Center for Infectious Disease"/>
            <person name="Wu L."/>
            <person name="Ma J."/>
        </authorList>
    </citation>
    <scope>NUCLEOTIDE SEQUENCE [LARGE SCALE GENOMIC DNA]</scope>
    <source>
        <strain evidence="3 4">JCM 16034</strain>
    </source>
</reference>
<sequence length="977" mass="100965">MRELGADALGGALDACEEALVVEAGRRGGGSSGIHGASVPPAHDTRASRVYPEAVLGSGASPALPVVLPLEALRATMAAEAGGKAANLGEMLSAGFDVPAGFCVLAAAYREALGAAGQSLAEEVDAADDDERRRALSARLRRLLATADLSPTTAAAVLEAYAALVPASAPSAGAPSPGSRGVPVAVRSSATTEDLPGASFAGQQETFLNVVGGDAVLDAVRRCWASLWTDRAVAYRRRAGFRGAEAALAVVVQPLVDAAVAGVLFTADPVAGTRTRMAIDASPGLGEAVVSGAVDPDHFVADAATGRIIESRVGAKALAVRPTPGGGTERLVLAGADPRLCLGAHDVETLVTLGRRLEEHFGGPQDAEWAISADAKVWLTQTRPITTLHPIPTRTDQTSGTRAWFCFSLAQGLTRPLTPMGHACIRLLASSVARQAGFRATDREDGPAVVAEAGGRLFVDVTAVLRSRAGRQLAPRVLDVMETRSAAVLRSLASDPRFPLAARSPLGLVRRIGPMALRNRVPETLLGAVLRPDSGRAAVRRFGAGLEARLHVPTPAEPAARLARAQELMAREAFPIVPATLPVAAAGFVSLGLAAALLRGIARPGEVQEVLRGLPGNATTLMDEELRVLAERVRREAPDAARDLAGRIGEDLAGRLAAGTLPEVLADGIAGFLRRYGQRAAAEIDVGVPRWREDPAPVLSMVAALLRRDPGTGALAAAARAGQDAASTLSARAKDRSRLRGAAAEAFLKRARALAGLREEPKFLLVRVFDAVRTELLAVGRHLADTGVLPDRDAIFFLTFAEARSALALAQPSRTAGGAADDGVRRLRAVVARRRADYAREMRRRHVPRVLLSDGTEPEAALGAGTAGVPQEPGILRGVPASAGTVAAAARVVLDPGNASLLPGEVLVAPSTDPGWTPLFLTAGALVMEMGGSNSHGAVVAREYGIPAVVGVPGATERIATGDRIEVDGGAGTVRLP</sequence>
<feature type="domain" description="PEP-utilising enzyme mobile" evidence="1">
    <location>
        <begin position="903"/>
        <end position="972"/>
    </location>
</feature>
<dbReference type="PANTHER" id="PTHR43615">
    <property type="entry name" value="PHOSPHOENOLPYRUVATE SYNTHASE-RELATED"/>
    <property type="match status" value="1"/>
</dbReference>
<evidence type="ECO:0000313" key="3">
    <source>
        <dbReference type="EMBL" id="GAA2203075.1"/>
    </source>
</evidence>
<dbReference type="InterPro" id="IPR051549">
    <property type="entry name" value="PEP_Utilizing_Enz"/>
</dbReference>
<dbReference type="InterPro" id="IPR036637">
    <property type="entry name" value="Phosphohistidine_dom_sf"/>
</dbReference>
<dbReference type="Pfam" id="PF01326">
    <property type="entry name" value="PPDK_N"/>
    <property type="match status" value="1"/>
</dbReference>
<gene>
    <name evidence="3" type="ORF">GCM10009849_34010</name>
</gene>
<dbReference type="PANTHER" id="PTHR43615:SF1">
    <property type="entry name" value="PPDK_N DOMAIN-CONTAINING PROTEIN"/>
    <property type="match status" value="1"/>
</dbReference>
<evidence type="ECO:0000313" key="4">
    <source>
        <dbReference type="Proteomes" id="UP001500432"/>
    </source>
</evidence>
<accession>A0ABN3C1L5</accession>
<dbReference type="Gene3D" id="3.50.30.10">
    <property type="entry name" value="Phosphohistidine domain"/>
    <property type="match status" value="1"/>
</dbReference>
<organism evidence="3 4">
    <name type="scientific">Sinomonas flava</name>
    <dbReference type="NCBI Taxonomy" id="496857"/>
    <lineage>
        <taxon>Bacteria</taxon>
        <taxon>Bacillati</taxon>
        <taxon>Actinomycetota</taxon>
        <taxon>Actinomycetes</taxon>
        <taxon>Micrococcales</taxon>
        <taxon>Micrococcaceae</taxon>
        <taxon>Sinomonas</taxon>
    </lineage>
</organism>
<dbReference type="SUPFAM" id="SSF52009">
    <property type="entry name" value="Phosphohistidine domain"/>
    <property type="match status" value="1"/>
</dbReference>
<comment type="caution">
    <text evidence="3">The sequence shown here is derived from an EMBL/GenBank/DDBJ whole genome shotgun (WGS) entry which is preliminary data.</text>
</comment>
<dbReference type="Proteomes" id="UP001500432">
    <property type="component" value="Unassembled WGS sequence"/>
</dbReference>
<evidence type="ECO:0000259" key="1">
    <source>
        <dbReference type="Pfam" id="PF00391"/>
    </source>
</evidence>
<dbReference type="InterPro" id="IPR013815">
    <property type="entry name" value="ATP_grasp_subdomain_1"/>
</dbReference>
<feature type="domain" description="Pyruvate phosphate dikinase AMP/ATP-binding" evidence="2">
    <location>
        <begin position="80"/>
        <end position="389"/>
    </location>
</feature>
<evidence type="ECO:0000259" key="2">
    <source>
        <dbReference type="Pfam" id="PF01326"/>
    </source>
</evidence>
<dbReference type="InterPro" id="IPR002192">
    <property type="entry name" value="PPDK_AMP/ATP-bd"/>
</dbReference>
<dbReference type="Gene3D" id="3.30.470.20">
    <property type="entry name" value="ATP-grasp fold, B domain"/>
    <property type="match status" value="1"/>
</dbReference>